<dbReference type="OrthoDB" id="9789113at2"/>
<keyword evidence="1" id="KW-0472">Membrane</keyword>
<gene>
    <name evidence="3" type="ORF">HMPREF9220_0310</name>
</gene>
<dbReference type="AlphaFoldDB" id="E4L987"/>
<dbReference type="Proteomes" id="UP000004594">
    <property type="component" value="Unassembled WGS sequence"/>
</dbReference>
<reference evidence="3 4" key="1">
    <citation type="submission" date="2010-11" db="EMBL/GenBank/DDBJ databases">
        <authorList>
            <person name="Durkin A.S."/>
            <person name="Madupu R."/>
            <person name="Torralba M."/>
            <person name="Gillis M."/>
            <person name="Methe B."/>
            <person name="Sutton G."/>
            <person name="Nelson K.E."/>
        </authorList>
    </citation>
    <scope>NUCLEOTIDE SEQUENCE [LARGE SCALE GENOMIC DNA]</scope>
    <source>
        <strain evidence="3 4">UPII 345-E</strain>
    </source>
</reference>
<feature type="transmembrane region" description="Helical" evidence="1">
    <location>
        <begin position="27"/>
        <end position="46"/>
    </location>
</feature>
<dbReference type="InterPro" id="IPR000326">
    <property type="entry name" value="PAP2/HPO"/>
</dbReference>
<organism evidence="3 4">
    <name type="scientific">Dialister micraerophilus UPII 345-E</name>
    <dbReference type="NCBI Taxonomy" id="910314"/>
    <lineage>
        <taxon>Bacteria</taxon>
        <taxon>Bacillati</taxon>
        <taxon>Bacillota</taxon>
        <taxon>Negativicutes</taxon>
        <taxon>Veillonellales</taxon>
        <taxon>Veillonellaceae</taxon>
        <taxon>Dialister</taxon>
    </lineage>
</organism>
<dbReference type="CDD" id="cd01610">
    <property type="entry name" value="PAP2_like"/>
    <property type="match status" value="1"/>
</dbReference>
<dbReference type="SMART" id="SM00014">
    <property type="entry name" value="acidPPc"/>
    <property type="match status" value="1"/>
</dbReference>
<dbReference type="SUPFAM" id="SSF48317">
    <property type="entry name" value="Acid phosphatase/Vanadium-dependent haloperoxidase"/>
    <property type="match status" value="1"/>
</dbReference>
<feature type="transmembrane region" description="Helical" evidence="1">
    <location>
        <begin position="58"/>
        <end position="76"/>
    </location>
</feature>
<feature type="domain" description="Phosphatidic acid phosphatase type 2/haloperoxidase" evidence="2">
    <location>
        <begin position="57"/>
        <end position="166"/>
    </location>
</feature>
<evidence type="ECO:0000259" key="2">
    <source>
        <dbReference type="SMART" id="SM00014"/>
    </source>
</evidence>
<sequence>MDIETYIVKKANEFARSNEKRMKITKYIAKYGHLLFVIYGAVYFLLPGRTQRERRKNCISILVSICISSIISFFIGKKFYRNRPFVKDKNIKDITNHKANASFPSNHTMNGAIVLMYLLKEKAPFSKMLVPIWLAMSVSRVFAGIHYISDLAGGVFIASVVYKIKELIFQNKRG</sequence>
<dbReference type="Pfam" id="PF01569">
    <property type="entry name" value="PAP2"/>
    <property type="match status" value="1"/>
</dbReference>
<accession>E4L987</accession>
<protein>
    <submittedName>
        <fullName evidence="3">PAP2 family protein</fullName>
    </submittedName>
</protein>
<dbReference type="Gene3D" id="1.20.144.10">
    <property type="entry name" value="Phosphatidic acid phosphatase type 2/haloperoxidase"/>
    <property type="match status" value="1"/>
</dbReference>
<feature type="transmembrane region" description="Helical" evidence="1">
    <location>
        <begin position="141"/>
        <end position="162"/>
    </location>
</feature>
<dbReference type="PANTHER" id="PTHR14969:SF58">
    <property type="entry name" value="UNDECAPRENYL-DIPHOSPHATASE BCRC"/>
    <property type="match status" value="1"/>
</dbReference>
<evidence type="ECO:0000256" key="1">
    <source>
        <dbReference type="SAM" id="Phobius"/>
    </source>
</evidence>
<comment type="caution">
    <text evidence="3">The sequence shown here is derived from an EMBL/GenBank/DDBJ whole genome shotgun (WGS) entry which is preliminary data.</text>
</comment>
<evidence type="ECO:0000313" key="3">
    <source>
        <dbReference type="EMBL" id="EFR42545.1"/>
    </source>
</evidence>
<name>E4L987_9FIRM</name>
<proteinExistence type="predicted"/>
<dbReference type="PANTHER" id="PTHR14969">
    <property type="entry name" value="SPHINGOSINE-1-PHOSPHATE PHOSPHOHYDROLASE"/>
    <property type="match status" value="1"/>
</dbReference>
<dbReference type="InterPro" id="IPR036938">
    <property type="entry name" value="PAP2/HPO_sf"/>
</dbReference>
<dbReference type="eggNOG" id="COG0671">
    <property type="taxonomic scope" value="Bacteria"/>
</dbReference>
<dbReference type="RefSeq" id="WP_007554823.1">
    <property type="nucleotide sequence ID" value="NZ_AENT01000024.1"/>
</dbReference>
<keyword evidence="1" id="KW-1133">Transmembrane helix</keyword>
<dbReference type="EMBL" id="AENT01000024">
    <property type="protein sequence ID" value="EFR42545.1"/>
    <property type="molecule type" value="Genomic_DNA"/>
</dbReference>
<keyword evidence="1" id="KW-0812">Transmembrane</keyword>
<evidence type="ECO:0000313" key="4">
    <source>
        <dbReference type="Proteomes" id="UP000004594"/>
    </source>
</evidence>